<sequence>MKALAVLAVSLMITSAHASYMRTTCSNSDGSVTWETGYENNKINLKYAQFVEGTLTLDIDQVDIEFPKEVLISEKTMSSCEYMSHSRVYAGKVKISPSATHPHVLRGNFPENMVETEVICSFQANNELPCPTR</sequence>
<evidence type="ECO:0000313" key="2">
    <source>
        <dbReference type="EMBL" id="WPU64078.1"/>
    </source>
</evidence>
<evidence type="ECO:0000256" key="1">
    <source>
        <dbReference type="SAM" id="SignalP"/>
    </source>
</evidence>
<dbReference type="EMBL" id="CP139487">
    <property type="protein sequence ID" value="WPU64078.1"/>
    <property type="molecule type" value="Genomic_DNA"/>
</dbReference>
<name>A0AAX4HLE4_9BACT</name>
<organism evidence="2 3">
    <name type="scientific">Peredibacter starrii</name>
    <dbReference type="NCBI Taxonomy" id="28202"/>
    <lineage>
        <taxon>Bacteria</taxon>
        <taxon>Pseudomonadati</taxon>
        <taxon>Bdellovibrionota</taxon>
        <taxon>Bacteriovoracia</taxon>
        <taxon>Bacteriovoracales</taxon>
        <taxon>Bacteriovoracaceae</taxon>
        <taxon>Peredibacter</taxon>
    </lineage>
</organism>
<feature type="chain" id="PRO_5043567752" evidence="1">
    <location>
        <begin position="19"/>
        <end position="133"/>
    </location>
</feature>
<dbReference type="RefSeq" id="WP_321392141.1">
    <property type="nucleotide sequence ID" value="NZ_CP139487.1"/>
</dbReference>
<keyword evidence="1" id="KW-0732">Signal</keyword>
<protein>
    <submittedName>
        <fullName evidence="2">Uncharacterized protein</fullName>
    </submittedName>
</protein>
<dbReference type="AlphaFoldDB" id="A0AAX4HLE4"/>
<keyword evidence="3" id="KW-1185">Reference proteome</keyword>
<accession>A0AAX4HLE4</accession>
<dbReference type="Proteomes" id="UP001324634">
    <property type="component" value="Chromosome"/>
</dbReference>
<proteinExistence type="predicted"/>
<dbReference type="KEGG" id="psti:SOO65_15390"/>
<feature type="signal peptide" evidence="1">
    <location>
        <begin position="1"/>
        <end position="18"/>
    </location>
</feature>
<gene>
    <name evidence="2" type="ORF">SOO65_15390</name>
</gene>
<reference evidence="2 3" key="1">
    <citation type="submission" date="2023-11" db="EMBL/GenBank/DDBJ databases">
        <title>Peredibacter starrii A3.12.</title>
        <authorList>
            <person name="Mitchell R.J."/>
        </authorList>
    </citation>
    <scope>NUCLEOTIDE SEQUENCE [LARGE SCALE GENOMIC DNA]</scope>
    <source>
        <strain evidence="2 3">A3.12</strain>
    </source>
</reference>
<evidence type="ECO:0000313" key="3">
    <source>
        <dbReference type="Proteomes" id="UP001324634"/>
    </source>
</evidence>